<feature type="domain" description="Radical SAM core" evidence="13">
    <location>
        <begin position="5"/>
        <end position="232"/>
    </location>
</feature>
<dbReference type="AlphaFoldDB" id="A0A1I7KTY0"/>
<dbReference type="GO" id="GO:0061799">
    <property type="term" value="F:cyclic pyranopterin monophosphate synthase activity"/>
    <property type="evidence" value="ECO:0007669"/>
    <property type="project" value="TreeGrafter"/>
</dbReference>
<evidence type="ECO:0000256" key="10">
    <source>
        <dbReference type="ARBA" id="ARBA00023150"/>
    </source>
</evidence>
<evidence type="ECO:0000256" key="6">
    <source>
        <dbReference type="ARBA" id="ARBA00022741"/>
    </source>
</evidence>
<keyword evidence="6" id="KW-0547">Nucleotide-binding</keyword>
<dbReference type="Gene3D" id="3.20.20.70">
    <property type="entry name" value="Aldolase class I"/>
    <property type="match status" value="1"/>
</dbReference>
<keyword evidence="4" id="KW-0949">S-adenosyl-L-methionine</keyword>
<dbReference type="InterPro" id="IPR040064">
    <property type="entry name" value="MoaA-like"/>
</dbReference>
<evidence type="ECO:0000259" key="13">
    <source>
        <dbReference type="PROSITE" id="PS51918"/>
    </source>
</evidence>
<evidence type="ECO:0000256" key="5">
    <source>
        <dbReference type="ARBA" id="ARBA00022723"/>
    </source>
</evidence>
<evidence type="ECO:0000256" key="7">
    <source>
        <dbReference type="ARBA" id="ARBA00023004"/>
    </source>
</evidence>
<dbReference type="SUPFAM" id="SSF102114">
    <property type="entry name" value="Radical SAM enzymes"/>
    <property type="match status" value="1"/>
</dbReference>
<accession>A0A1I7KTY0</accession>
<dbReference type="InterPro" id="IPR000385">
    <property type="entry name" value="MoaA_NifB_PqqE_Fe-S-bd_CS"/>
</dbReference>
<dbReference type="InterPro" id="IPR010505">
    <property type="entry name" value="MoaA_twitch"/>
</dbReference>
<dbReference type="RefSeq" id="WP_068839076.1">
    <property type="nucleotide sequence ID" value="NZ_BMXC01000007.1"/>
</dbReference>
<keyword evidence="3" id="KW-0004">4Fe-4S</keyword>
<dbReference type="CDD" id="cd01335">
    <property type="entry name" value="Radical_SAM"/>
    <property type="match status" value="1"/>
</dbReference>
<dbReference type="EC" id="4.1.99.22" evidence="2"/>
<dbReference type="GO" id="GO:0051539">
    <property type="term" value="F:4 iron, 4 sulfur cluster binding"/>
    <property type="evidence" value="ECO:0007669"/>
    <property type="project" value="UniProtKB-KW"/>
</dbReference>
<dbReference type="SFLD" id="SFLDG01383">
    <property type="entry name" value="cyclic_pyranopterin_phosphate"/>
    <property type="match status" value="1"/>
</dbReference>
<dbReference type="InterPro" id="IPR006638">
    <property type="entry name" value="Elp3/MiaA/NifB-like_rSAM"/>
</dbReference>
<dbReference type="PANTHER" id="PTHR22960">
    <property type="entry name" value="MOLYBDOPTERIN COFACTOR SYNTHESIS PROTEIN A"/>
    <property type="match status" value="1"/>
</dbReference>
<evidence type="ECO:0000256" key="3">
    <source>
        <dbReference type="ARBA" id="ARBA00022485"/>
    </source>
</evidence>
<keyword evidence="10" id="KW-0501">Molybdenum cofactor biosynthesis</keyword>
<dbReference type="GO" id="GO:0005525">
    <property type="term" value="F:GTP binding"/>
    <property type="evidence" value="ECO:0007669"/>
    <property type="project" value="UniProtKB-KW"/>
</dbReference>
<dbReference type="Pfam" id="PF04055">
    <property type="entry name" value="Radical_SAM"/>
    <property type="match status" value="1"/>
</dbReference>
<dbReference type="NCBIfam" id="TIGR02666">
    <property type="entry name" value="moaA"/>
    <property type="match status" value="1"/>
</dbReference>
<evidence type="ECO:0000256" key="8">
    <source>
        <dbReference type="ARBA" id="ARBA00023014"/>
    </source>
</evidence>
<dbReference type="InterPro" id="IPR050105">
    <property type="entry name" value="MoCo_biosynth_MoaA/MoaC"/>
</dbReference>
<gene>
    <name evidence="14" type="ORF">SAMN04487941_4095</name>
</gene>
<evidence type="ECO:0000313" key="14">
    <source>
        <dbReference type="EMBL" id="SFV00766.1"/>
    </source>
</evidence>
<dbReference type="SMART" id="SM00729">
    <property type="entry name" value="Elp3"/>
    <property type="match status" value="1"/>
</dbReference>
<dbReference type="PROSITE" id="PS51918">
    <property type="entry name" value="RADICAL_SAM"/>
    <property type="match status" value="1"/>
</dbReference>
<dbReference type="PROSITE" id="PS01305">
    <property type="entry name" value="MOAA_NIFB_PQQE"/>
    <property type="match status" value="1"/>
</dbReference>
<dbReference type="UniPathway" id="UPA00344"/>
<dbReference type="InterPro" id="IPR058240">
    <property type="entry name" value="rSAM_sf"/>
</dbReference>
<dbReference type="OrthoDB" id="9763993at2"/>
<dbReference type="InterPro" id="IPR013483">
    <property type="entry name" value="MoaA"/>
</dbReference>
<dbReference type="GO" id="GO:0061798">
    <property type="term" value="F:GTP 3',8'-cyclase activity"/>
    <property type="evidence" value="ECO:0007669"/>
    <property type="project" value="UniProtKB-EC"/>
</dbReference>
<comment type="cofactor">
    <cofactor evidence="1">
        <name>[4Fe-4S] cluster</name>
        <dbReference type="ChEBI" id="CHEBI:49883"/>
    </cofactor>
</comment>
<keyword evidence="7" id="KW-0408">Iron</keyword>
<dbReference type="GO" id="GO:0006777">
    <property type="term" value="P:Mo-molybdopterin cofactor biosynthetic process"/>
    <property type="evidence" value="ECO:0007669"/>
    <property type="project" value="UniProtKB-KW"/>
</dbReference>
<dbReference type="InterPro" id="IPR013785">
    <property type="entry name" value="Aldolase_TIM"/>
</dbReference>
<protein>
    <recommendedName>
        <fullName evidence="2">GTP 3',8-cyclase</fullName>
        <ecNumber evidence="2">4.1.99.22</ecNumber>
    </recommendedName>
</protein>
<dbReference type="EMBL" id="FPCA01000008">
    <property type="protein sequence ID" value="SFV00766.1"/>
    <property type="molecule type" value="Genomic_DNA"/>
</dbReference>
<keyword evidence="11" id="KW-0456">Lyase</keyword>
<keyword evidence="5" id="KW-0479">Metal-binding</keyword>
<dbReference type="CDD" id="cd21117">
    <property type="entry name" value="Twitch_MoaA"/>
    <property type="match status" value="1"/>
</dbReference>
<keyword evidence="8" id="KW-0411">Iron-sulfur</keyword>
<evidence type="ECO:0000256" key="9">
    <source>
        <dbReference type="ARBA" id="ARBA00023134"/>
    </source>
</evidence>
<dbReference type="PANTHER" id="PTHR22960:SF0">
    <property type="entry name" value="MOLYBDENUM COFACTOR BIOSYNTHESIS PROTEIN 1"/>
    <property type="match status" value="1"/>
</dbReference>
<reference evidence="15" key="1">
    <citation type="submission" date="2016-10" db="EMBL/GenBank/DDBJ databases">
        <authorList>
            <person name="Varghese N."/>
        </authorList>
    </citation>
    <scope>NUCLEOTIDE SEQUENCE [LARGE SCALE GENOMIC DNA]</scope>
    <source>
        <strain evidence="15">DSM 18820</strain>
    </source>
</reference>
<proteinExistence type="predicted"/>
<dbReference type="GO" id="GO:0046872">
    <property type="term" value="F:metal ion binding"/>
    <property type="evidence" value="ECO:0007669"/>
    <property type="project" value="UniProtKB-KW"/>
</dbReference>
<comment type="catalytic activity">
    <reaction evidence="12">
        <text>GTP + AH2 + S-adenosyl-L-methionine = (8S)-3',8-cyclo-7,8-dihydroguanosine 5'-triphosphate + 5'-deoxyadenosine + L-methionine + A + H(+)</text>
        <dbReference type="Rhea" id="RHEA:49576"/>
        <dbReference type="ChEBI" id="CHEBI:13193"/>
        <dbReference type="ChEBI" id="CHEBI:15378"/>
        <dbReference type="ChEBI" id="CHEBI:17319"/>
        <dbReference type="ChEBI" id="CHEBI:17499"/>
        <dbReference type="ChEBI" id="CHEBI:37565"/>
        <dbReference type="ChEBI" id="CHEBI:57844"/>
        <dbReference type="ChEBI" id="CHEBI:59789"/>
        <dbReference type="ChEBI" id="CHEBI:131766"/>
        <dbReference type="EC" id="4.1.99.22"/>
    </reaction>
</comment>
<keyword evidence="9" id="KW-0342">GTP-binding</keyword>
<evidence type="ECO:0000256" key="2">
    <source>
        <dbReference type="ARBA" id="ARBA00012167"/>
    </source>
</evidence>
<dbReference type="InterPro" id="IPR007197">
    <property type="entry name" value="rSAM"/>
</dbReference>
<evidence type="ECO:0000256" key="12">
    <source>
        <dbReference type="ARBA" id="ARBA00048697"/>
    </source>
</evidence>
<sequence length="327" mass="37065">MLKDKHNRQVNYLRLSVTDKCNLRCFYCMPEEGIPFCKKDEELSFEELLRVCRILTGQGVNKIRITGGEPFVRKGLMHFLEQLTQLEKAPELSITTNATLIGPHIPKLKALGIRSINVSLDTLDENRFFSITRRDEYKRVMQNLNTLLQEGFDVKINCVVMQHQNIEDIPLLAEFTKAYPVSVRFLEEMPFNAQSEGQEALLWDYTHIKANVEAHFGGLEKLPDPPSSTSLNYKIKGYTGTVGIIPSFSRTFCGTCNRIRLSANGDFRTCLYGAADLNLRDQLRLGFSDGQLLLNLQEALQQKAANGFETETLNQKQVKDSMAYLGG</sequence>
<evidence type="ECO:0000256" key="1">
    <source>
        <dbReference type="ARBA" id="ARBA00001966"/>
    </source>
</evidence>
<organism evidence="14 15">
    <name type="scientific">Pontibacter akesuensis</name>
    <dbReference type="NCBI Taxonomy" id="388950"/>
    <lineage>
        <taxon>Bacteria</taxon>
        <taxon>Pseudomonadati</taxon>
        <taxon>Bacteroidota</taxon>
        <taxon>Cytophagia</taxon>
        <taxon>Cytophagales</taxon>
        <taxon>Hymenobacteraceae</taxon>
        <taxon>Pontibacter</taxon>
    </lineage>
</organism>
<dbReference type="Proteomes" id="UP000182491">
    <property type="component" value="Unassembled WGS sequence"/>
</dbReference>
<evidence type="ECO:0000313" key="15">
    <source>
        <dbReference type="Proteomes" id="UP000182491"/>
    </source>
</evidence>
<name>A0A1I7KTY0_9BACT</name>
<dbReference type="Pfam" id="PF06463">
    <property type="entry name" value="Mob_synth_C"/>
    <property type="match status" value="1"/>
</dbReference>
<evidence type="ECO:0000256" key="4">
    <source>
        <dbReference type="ARBA" id="ARBA00022691"/>
    </source>
</evidence>
<dbReference type="SFLD" id="SFLDG01067">
    <property type="entry name" value="SPASM/twitch_domain_containing"/>
    <property type="match status" value="1"/>
</dbReference>
<evidence type="ECO:0000256" key="11">
    <source>
        <dbReference type="ARBA" id="ARBA00023239"/>
    </source>
</evidence>
<keyword evidence="15" id="KW-1185">Reference proteome</keyword>
<dbReference type="SFLD" id="SFLDS00029">
    <property type="entry name" value="Radical_SAM"/>
    <property type="match status" value="1"/>
</dbReference>
<dbReference type="STRING" id="388950.GCA_001611675_03204"/>
<dbReference type="SFLD" id="SFLDG01386">
    <property type="entry name" value="main_SPASM_domain-containing"/>
    <property type="match status" value="1"/>
</dbReference>